<dbReference type="Proteomes" id="UP000245390">
    <property type="component" value="Unassembled WGS sequence"/>
</dbReference>
<evidence type="ECO:0000313" key="5">
    <source>
        <dbReference type="Proteomes" id="UP000245390"/>
    </source>
</evidence>
<evidence type="ECO:0000259" key="3">
    <source>
        <dbReference type="Pfam" id="PF22422"/>
    </source>
</evidence>
<dbReference type="RefSeq" id="WP_164721568.1">
    <property type="nucleotide sequence ID" value="NZ_CP034588.1"/>
</dbReference>
<dbReference type="EMBL" id="QGGV01000001">
    <property type="protein sequence ID" value="PWK58811.1"/>
    <property type="molecule type" value="Genomic_DNA"/>
</dbReference>
<sequence>MSEPAREMDAVAKAARTGTPQTTGPNTTNFNALKSDHLFIVFSDTGEILGPDAQGVGIEREGVYLDDTRMLSRLRVLPAGLPPVFMKASVDRLNTTFETLVSNARFLDGTDAVAAQSFTLSHVRRLSHVLHDRLIFKSYHEEDIELPLVLELHADFLDVFEIRGVPRSDRGIVRPPRLDGRDVVLGYEAPDGHRMETRLTFDRDVVLEDGRVTIPVALAARGQVEMDWYVSFDREMPKGKRRVRRSYSAERESVETSIAEARFKRLALVETDNAGINTWLSRSAADLSMLLTETMEGPYPYAGLPWFATHFGRDGIITAMQTLWCDPSIARGVLGFLSARQATEASHESDARPGKILHEVRNGEMARLGKTPYALYYGGVDQTLLFVMLAARYFARTGDAAFVEHLMPSIDAALEWASTWGDEDRDGFVEYGTESPTGLRNQGWKDSVNAIFHEDGSIADGPIALVEVQAYHVDALRSAARLHRFFGNGAMAQELEARAEALVRLIDEAFWLRDLGIWAMALDGDKRPTRVVSSNAGHVLFAGATTSRRAEEALATLRRPDLLSGFGLRTVSTGSALYNPMGYHVGSVWPHDTSIVSAGAARYGDTKFASTLFGSLLSASSHFPERRLPELFCGFAKSEVPHAIPYVSACAPQAWAAGSPFLMIQSLLGIEIDTLKRTVSFRQPMLPQGVTLMTIRRLPIAGRRVDLNVRKAGVAATLEVVSAPEDMSFVFKR</sequence>
<name>A0A316GCZ1_9RHOB</name>
<dbReference type="InterPro" id="IPR012341">
    <property type="entry name" value="6hp_glycosidase-like_sf"/>
</dbReference>
<dbReference type="GO" id="GO:0005975">
    <property type="term" value="P:carbohydrate metabolic process"/>
    <property type="evidence" value="ECO:0007669"/>
    <property type="project" value="InterPro"/>
</dbReference>
<accession>A0A316GCZ1</accession>
<proteinExistence type="predicted"/>
<feature type="domain" description="Putative glycogen debranching enzyme N-terminal" evidence="2">
    <location>
        <begin position="33"/>
        <end position="228"/>
    </location>
</feature>
<dbReference type="Gene3D" id="1.50.10.10">
    <property type="match status" value="1"/>
</dbReference>
<dbReference type="Pfam" id="PF22422">
    <property type="entry name" value="MGH1-like_GH"/>
    <property type="match status" value="1"/>
</dbReference>
<evidence type="ECO:0000313" key="4">
    <source>
        <dbReference type="EMBL" id="PWK58811.1"/>
    </source>
</evidence>
<comment type="caution">
    <text evidence="4">The sequence shown here is derived from an EMBL/GenBank/DDBJ whole genome shotgun (WGS) entry which is preliminary data.</text>
</comment>
<evidence type="ECO:0000256" key="1">
    <source>
        <dbReference type="SAM" id="MobiDB-lite"/>
    </source>
</evidence>
<feature type="compositionally biased region" description="Low complexity" evidence="1">
    <location>
        <begin position="17"/>
        <end position="28"/>
    </location>
</feature>
<keyword evidence="5" id="KW-1185">Reference proteome</keyword>
<reference evidence="4 5" key="1">
    <citation type="submission" date="2018-05" db="EMBL/GenBank/DDBJ databases">
        <title>Genomic Encyclopedia of Type Strains, Phase IV (KMG-IV): sequencing the most valuable type-strain genomes for metagenomic binning, comparative biology and taxonomic classification.</title>
        <authorList>
            <person name="Goeker M."/>
        </authorList>
    </citation>
    <scope>NUCLEOTIDE SEQUENCE [LARGE SCALE GENOMIC DNA]</scope>
    <source>
        <strain evidence="4 5">DSM 103371</strain>
    </source>
</reference>
<feature type="domain" description="Mannosylglycerate hydrolase MGH1-like glycoside hydrolase" evidence="3">
    <location>
        <begin position="318"/>
        <end position="618"/>
    </location>
</feature>
<gene>
    <name evidence="4" type="ORF">C8D95_101627</name>
</gene>
<dbReference type="InterPro" id="IPR054491">
    <property type="entry name" value="MGH1-like_GH"/>
</dbReference>
<feature type="region of interest" description="Disordered" evidence="1">
    <location>
        <begin position="1"/>
        <end position="28"/>
    </location>
</feature>
<dbReference type="AlphaFoldDB" id="A0A316GCZ1"/>
<dbReference type="SUPFAM" id="SSF48208">
    <property type="entry name" value="Six-hairpin glycosidases"/>
    <property type="match status" value="1"/>
</dbReference>
<feature type="compositionally biased region" description="Basic and acidic residues" evidence="1">
    <location>
        <begin position="1"/>
        <end position="10"/>
    </location>
</feature>
<dbReference type="Pfam" id="PF14742">
    <property type="entry name" value="GDE_N_bis"/>
    <property type="match status" value="1"/>
</dbReference>
<evidence type="ECO:0000259" key="2">
    <source>
        <dbReference type="Pfam" id="PF14742"/>
    </source>
</evidence>
<dbReference type="InterPro" id="IPR008928">
    <property type="entry name" value="6-hairpin_glycosidase_sf"/>
</dbReference>
<protein>
    <submittedName>
        <fullName evidence="4">Glycogen debranching enzyme</fullName>
    </submittedName>
</protein>
<organism evidence="4 5">
    <name type="scientific">Silicimonas algicola</name>
    <dbReference type="NCBI Taxonomy" id="1826607"/>
    <lineage>
        <taxon>Bacteria</taxon>
        <taxon>Pseudomonadati</taxon>
        <taxon>Pseudomonadota</taxon>
        <taxon>Alphaproteobacteria</taxon>
        <taxon>Rhodobacterales</taxon>
        <taxon>Paracoccaceae</taxon>
    </lineage>
</organism>
<dbReference type="InterPro" id="IPR032856">
    <property type="entry name" value="GDE_N_bis"/>
</dbReference>